<feature type="non-terminal residue" evidence="2">
    <location>
        <position position="58"/>
    </location>
</feature>
<dbReference type="Proteomes" id="UP000236291">
    <property type="component" value="Unassembled WGS sequence"/>
</dbReference>
<name>A0A2K3KGL4_TRIPR</name>
<evidence type="ECO:0000256" key="1">
    <source>
        <dbReference type="SAM" id="MobiDB-lite"/>
    </source>
</evidence>
<dbReference type="EMBL" id="ASHM01179165">
    <property type="protein sequence ID" value="PNX65408.1"/>
    <property type="molecule type" value="Genomic_DNA"/>
</dbReference>
<evidence type="ECO:0000313" key="3">
    <source>
        <dbReference type="Proteomes" id="UP000236291"/>
    </source>
</evidence>
<reference evidence="2 3" key="2">
    <citation type="journal article" date="2017" name="Front. Plant Sci.">
        <title>Gene Classification and Mining of Molecular Markers Useful in Red Clover (Trifolium pratense) Breeding.</title>
        <authorList>
            <person name="Istvanek J."/>
            <person name="Dluhosova J."/>
            <person name="Dluhos P."/>
            <person name="Patkova L."/>
            <person name="Nedelnik J."/>
            <person name="Repkova J."/>
        </authorList>
    </citation>
    <scope>NUCLEOTIDE SEQUENCE [LARGE SCALE GENOMIC DNA]</scope>
    <source>
        <strain evidence="3">cv. Tatra</strain>
        <tissue evidence="2">Young leaves</tissue>
    </source>
</reference>
<reference evidence="2 3" key="1">
    <citation type="journal article" date="2014" name="Am. J. Bot.">
        <title>Genome assembly and annotation for red clover (Trifolium pratense; Fabaceae).</title>
        <authorList>
            <person name="Istvanek J."/>
            <person name="Jaros M."/>
            <person name="Krenek A."/>
            <person name="Repkova J."/>
        </authorList>
    </citation>
    <scope>NUCLEOTIDE SEQUENCE [LARGE SCALE GENOMIC DNA]</scope>
    <source>
        <strain evidence="3">cv. Tatra</strain>
        <tissue evidence="2">Young leaves</tissue>
    </source>
</reference>
<feature type="region of interest" description="Disordered" evidence="1">
    <location>
        <begin position="1"/>
        <end position="58"/>
    </location>
</feature>
<evidence type="ECO:0000313" key="2">
    <source>
        <dbReference type="EMBL" id="PNX65408.1"/>
    </source>
</evidence>
<protein>
    <submittedName>
        <fullName evidence="2">Uncharacterized protein</fullName>
    </submittedName>
</protein>
<accession>A0A2K3KGL4</accession>
<dbReference type="AlphaFoldDB" id="A0A2K3KGL4"/>
<organism evidence="2 3">
    <name type="scientific">Trifolium pratense</name>
    <name type="common">Red clover</name>
    <dbReference type="NCBI Taxonomy" id="57577"/>
    <lineage>
        <taxon>Eukaryota</taxon>
        <taxon>Viridiplantae</taxon>
        <taxon>Streptophyta</taxon>
        <taxon>Embryophyta</taxon>
        <taxon>Tracheophyta</taxon>
        <taxon>Spermatophyta</taxon>
        <taxon>Magnoliopsida</taxon>
        <taxon>eudicotyledons</taxon>
        <taxon>Gunneridae</taxon>
        <taxon>Pentapetalae</taxon>
        <taxon>rosids</taxon>
        <taxon>fabids</taxon>
        <taxon>Fabales</taxon>
        <taxon>Fabaceae</taxon>
        <taxon>Papilionoideae</taxon>
        <taxon>50 kb inversion clade</taxon>
        <taxon>NPAAA clade</taxon>
        <taxon>Hologalegina</taxon>
        <taxon>IRL clade</taxon>
        <taxon>Trifolieae</taxon>
        <taxon>Trifolium</taxon>
    </lineage>
</organism>
<feature type="compositionally biased region" description="Basic residues" evidence="1">
    <location>
        <begin position="1"/>
        <end position="10"/>
    </location>
</feature>
<proteinExistence type="predicted"/>
<gene>
    <name evidence="2" type="ORF">L195_g062586</name>
</gene>
<comment type="caution">
    <text evidence="2">The sequence shown here is derived from an EMBL/GenBank/DDBJ whole genome shotgun (WGS) entry which is preliminary data.</text>
</comment>
<feature type="compositionally biased region" description="Basic and acidic residues" evidence="1">
    <location>
        <begin position="11"/>
        <end position="22"/>
    </location>
</feature>
<sequence length="58" mass="6545">MAEQRTKRKHEAAVEKIAEESSQKPINLDEDESDSEETSSDEETLAAKMQKKPVLVTK</sequence>
<feature type="compositionally biased region" description="Acidic residues" evidence="1">
    <location>
        <begin position="28"/>
        <end position="44"/>
    </location>
</feature>